<feature type="transmembrane region" description="Helical" evidence="9">
    <location>
        <begin position="203"/>
        <end position="227"/>
    </location>
</feature>
<keyword evidence="3 9" id="KW-0813">Transport</keyword>
<dbReference type="GO" id="GO:0015920">
    <property type="term" value="P:lipopolysaccharide transport"/>
    <property type="evidence" value="ECO:0007669"/>
    <property type="project" value="TreeGrafter"/>
</dbReference>
<dbReference type="OrthoDB" id="9786910at2"/>
<keyword evidence="5" id="KW-0997">Cell inner membrane</keyword>
<protein>
    <recommendedName>
        <fullName evidence="9">Transport permease protein</fullName>
    </recommendedName>
</protein>
<evidence type="ECO:0000256" key="4">
    <source>
        <dbReference type="ARBA" id="ARBA00022475"/>
    </source>
</evidence>
<dbReference type="PROSITE" id="PS51012">
    <property type="entry name" value="ABC_TM2"/>
    <property type="match status" value="1"/>
</dbReference>
<evidence type="ECO:0000256" key="8">
    <source>
        <dbReference type="ARBA" id="ARBA00023136"/>
    </source>
</evidence>
<dbReference type="InterPro" id="IPR047817">
    <property type="entry name" value="ABC2_TM_bact-type"/>
</dbReference>
<evidence type="ECO:0000256" key="9">
    <source>
        <dbReference type="RuleBase" id="RU361157"/>
    </source>
</evidence>
<organism evidence="11 12">
    <name type="scientific">Hymenobacter nivis</name>
    <dbReference type="NCBI Taxonomy" id="1850093"/>
    <lineage>
        <taxon>Bacteria</taxon>
        <taxon>Pseudomonadati</taxon>
        <taxon>Bacteroidota</taxon>
        <taxon>Cytophagia</taxon>
        <taxon>Cytophagales</taxon>
        <taxon>Hymenobacteraceae</taxon>
        <taxon>Hymenobacter</taxon>
    </lineage>
</organism>
<dbReference type="PANTHER" id="PTHR30413">
    <property type="entry name" value="INNER MEMBRANE TRANSPORT PERMEASE"/>
    <property type="match status" value="1"/>
</dbReference>
<gene>
    <name evidence="11" type="ORF">DDQ68_20275</name>
</gene>
<feature type="transmembrane region" description="Helical" evidence="9">
    <location>
        <begin position="239"/>
        <end position="264"/>
    </location>
</feature>
<dbReference type="Pfam" id="PF01061">
    <property type="entry name" value="ABC2_membrane"/>
    <property type="match status" value="1"/>
</dbReference>
<feature type="transmembrane region" description="Helical" evidence="9">
    <location>
        <begin position="271"/>
        <end position="290"/>
    </location>
</feature>
<keyword evidence="4 9" id="KW-1003">Cell membrane</keyword>
<evidence type="ECO:0000256" key="5">
    <source>
        <dbReference type="ARBA" id="ARBA00022519"/>
    </source>
</evidence>
<evidence type="ECO:0000256" key="3">
    <source>
        <dbReference type="ARBA" id="ARBA00022448"/>
    </source>
</evidence>
<dbReference type="EMBL" id="CP029145">
    <property type="protein sequence ID" value="AWM34905.1"/>
    <property type="molecule type" value="Genomic_DNA"/>
</dbReference>
<sequence>MPAGAIKPACRKASGPYIRRRFSRRPSHSAITSGRYVLPASYLYARKQLPLGIFFIYRFLVDTINVLEKPQPLPAENSPQEESWTEVIQPRTNLLDLGLGSVWRYRDLVLLFVRRDFVSTYKQTILGPIWFFIQPLLTTITYMVVFGGIANLSTDGLPQLPFYLAGVTIWNYFAQTLTSVSTVFTANAAIFGKVYFPRLTMPLSIVISNLVRFGIQFALFLAVWGYYLLRTNSLHPNLYMLLTPLLLVLMGLLGLGLGMIFSALTTKYRDLAMLLTFGVQLLMYATPVIYPLSKLPVKYKVFILANPLSSIVETFRYAFLGSGTFSWGALGYSTAVTLVVLLLGTIIFNKVEKSFTDTV</sequence>
<evidence type="ECO:0000313" key="12">
    <source>
        <dbReference type="Proteomes" id="UP000245999"/>
    </source>
</evidence>
<feature type="transmembrane region" description="Helical" evidence="9">
    <location>
        <begin position="169"/>
        <end position="191"/>
    </location>
</feature>
<comment type="similarity">
    <text evidence="2 9">Belongs to the ABC-2 integral membrane protein family.</text>
</comment>
<dbReference type="Proteomes" id="UP000245999">
    <property type="component" value="Chromosome"/>
</dbReference>
<reference evidence="12" key="1">
    <citation type="submission" date="2018-04" db="EMBL/GenBank/DDBJ databases">
        <title>Complete genome of Antarctic heterotrophic bacterium Hymenobacter nivis.</title>
        <authorList>
            <person name="Terashima M."/>
        </authorList>
    </citation>
    <scope>NUCLEOTIDE SEQUENCE [LARGE SCALE GENOMIC DNA]</scope>
    <source>
        <strain evidence="12">NBRC 111535</strain>
    </source>
</reference>
<evidence type="ECO:0000313" key="11">
    <source>
        <dbReference type="EMBL" id="AWM34905.1"/>
    </source>
</evidence>
<keyword evidence="12" id="KW-1185">Reference proteome</keyword>
<dbReference type="GO" id="GO:0140359">
    <property type="term" value="F:ABC-type transporter activity"/>
    <property type="evidence" value="ECO:0007669"/>
    <property type="project" value="InterPro"/>
</dbReference>
<name>A0A2Z3GV68_9BACT</name>
<feature type="transmembrane region" description="Helical" evidence="9">
    <location>
        <begin position="325"/>
        <end position="348"/>
    </location>
</feature>
<dbReference type="AlphaFoldDB" id="A0A2Z3GV68"/>
<dbReference type="PANTHER" id="PTHR30413:SF8">
    <property type="entry name" value="TRANSPORT PERMEASE PROTEIN"/>
    <property type="match status" value="1"/>
</dbReference>
<keyword evidence="7 9" id="KW-1133">Transmembrane helix</keyword>
<accession>A0A2Z3GV68</accession>
<dbReference type="InterPro" id="IPR000412">
    <property type="entry name" value="ABC_2_transport"/>
</dbReference>
<dbReference type="InterPro" id="IPR013525">
    <property type="entry name" value="ABC2_TM"/>
</dbReference>
<keyword evidence="8 9" id="KW-0472">Membrane</keyword>
<evidence type="ECO:0000256" key="7">
    <source>
        <dbReference type="ARBA" id="ARBA00022989"/>
    </source>
</evidence>
<evidence type="ECO:0000259" key="10">
    <source>
        <dbReference type="PROSITE" id="PS51012"/>
    </source>
</evidence>
<evidence type="ECO:0000256" key="6">
    <source>
        <dbReference type="ARBA" id="ARBA00022692"/>
    </source>
</evidence>
<dbReference type="KEGG" id="hnv:DDQ68_20275"/>
<evidence type="ECO:0000256" key="1">
    <source>
        <dbReference type="ARBA" id="ARBA00004429"/>
    </source>
</evidence>
<dbReference type="PRINTS" id="PR00164">
    <property type="entry name" value="ABC2TRNSPORT"/>
</dbReference>
<keyword evidence="6 9" id="KW-0812">Transmembrane</keyword>
<feature type="domain" description="ABC transmembrane type-2" evidence="10">
    <location>
        <begin position="126"/>
        <end position="351"/>
    </location>
</feature>
<proteinExistence type="inferred from homology"/>
<evidence type="ECO:0000256" key="2">
    <source>
        <dbReference type="ARBA" id="ARBA00007783"/>
    </source>
</evidence>
<dbReference type="GO" id="GO:0043190">
    <property type="term" value="C:ATP-binding cassette (ABC) transporter complex"/>
    <property type="evidence" value="ECO:0007669"/>
    <property type="project" value="InterPro"/>
</dbReference>
<comment type="subcellular location">
    <subcellularLocation>
        <location evidence="1">Cell inner membrane</location>
        <topology evidence="1">Multi-pass membrane protein</topology>
    </subcellularLocation>
    <subcellularLocation>
        <location evidence="9">Cell membrane</location>
        <topology evidence="9">Multi-pass membrane protein</topology>
    </subcellularLocation>
</comment>
<feature type="transmembrane region" description="Helical" evidence="9">
    <location>
        <begin position="129"/>
        <end position="149"/>
    </location>
</feature>